<dbReference type="SUPFAM" id="SSF47413">
    <property type="entry name" value="lambda repressor-like DNA-binding domains"/>
    <property type="match status" value="1"/>
</dbReference>
<dbReference type="InterPro" id="IPR010982">
    <property type="entry name" value="Lambda_DNA-bd_dom_sf"/>
</dbReference>
<dbReference type="SMART" id="SM00530">
    <property type="entry name" value="HTH_XRE"/>
    <property type="match status" value="1"/>
</dbReference>
<dbReference type="PROSITE" id="PS50943">
    <property type="entry name" value="HTH_CROC1"/>
    <property type="match status" value="1"/>
</dbReference>
<keyword evidence="3" id="KW-1185">Reference proteome</keyword>
<dbReference type="AlphaFoldDB" id="A0A0A0BZQ0"/>
<evidence type="ECO:0000259" key="1">
    <source>
        <dbReference type="PROSITE" id="PS50943"/>
    </source>
</evidence>
<dbReference type="EMBL" id="AXCZ01000044">
    <property type="protein sequence ID" value="KGM13420.1"/>
    <property type="molecule type" value="Genomic_DNA"/>
</dbReference>
<comment type="caution">
    <text evidence="2">The sequence shown here is derived from an EMBL/GenBank/DDBJ whole genome shotgun (WGS) entry which is preliminary data.</text>
</comment>
<dbReference type="RefSeq" id="WP_035059287.1">
    <property type="nucleotide sequence ID" value="NZ_AXCZ01000044.1"/>
</dbReference>
<reference evidence="2 3" key="1">
    <citation type="submission" date="2013-08" db="EMBL/GenBank/DDBJ databases">
        <title>Genome sequencing of Cellulomonas bogoriensis 69B4.</title>
        <authorList>
            <person name="Chen F."/>
            <person name="Li Y."/>
            <person name="Wang G."/>
        </authorList>
    </citation>
    <scope>NUCLEOTIDE SEQUENCE [LARGE SCALE GENOMIC DNA]</scope>
    <source>
        <strain evidence="2 3">69B4</strain>
    </source>
</reference>
<accession>A0A0A0BZQ0</accession>
<dbReference type="InterPro" id="IPR001387">
    <property type="entry name" value="Cro/C1-type_HTH"/>
</dbReference>
<dbReference type="GO" id="GO:0003677">
    <property type="term" value="F:DNA binding"/>
    <property type="evidence" value="ECO:0007669"/>
    <property type="project" value="InterPro"/>
</dbReference>
<dbReference type="CDD" id="cd00093">
    <property type="entry name" value="HTH_XRE"/>
    <property type="match status" value="1"/>
</dbReference>
<protein>
    <recommendedName>
        <fullName evidence="1">HTH cro/C1-type domain-containing protein</fullName>
    </recommendedName>
</protein>
<dbReference type="Gene3D" id="1.10.260.40">
    <property type="entry name" value="lambda repressor-like DNA-binding domains"/>
    <property type="match status" value="1"/>
</dbReference>
<evidence type="ECO:0000313" key="2">
    <source>
        <dbReference type="EMBL" id="KGM13420.1"/>
    </source>
</evidence>
<gene>
    <name evidence="2" type="ORF">N869_14205</name>
</gene>
<feature type="domain" description="HTH cro/C1-type" evidence="1">
    <location>
        <begin position="20"/>
        <end position="43"/>
    </location>
</feature>
<dbReference type="Proteomes" id="UP000054314">
    <property type="component" value="Unassembled WGS sequence"/>
</dbReference>
<name>A0A0A0BZQ0_9CELL</name>
<dbReference type="Pfam" id="PF13560">
    <property type="entry name" value="HTH_31"/>
    <property type="match status" value="1"/>
</dbReference>
<sequence>MRPDATLLNARSLTKLGTAVKALRLRRGWTQAELAEKAQVSRQWLVALEGSRTRGLEVGRLMRTLDALDASLMIRDDAPEDAP</sequence>
<proteinExistence type="predicted"/>
<evidence type="ECO:0000313" key="3">
    <source>
        <dbReference type="Proteomes" id="UP000054314"/>
    </source>
</evidence>
<organism evidence="2 3">
    <name type="scientific">Cellulomonas bogoriensis 69B4 = DSM 16987</name>
    <dbReference type="NCBI Taxonomy" id="1386082"/>
    <lineage>
        <taxon>Bacteria</taxon>
        <taxon>Bacillati</taxon>
        <taxon>Actinomycetota</taxon>
        <taxon>Actinomycetes</taxon>
        <taxon>Micrococcales</taxon>
        <taxon>Cellulomonadaceae</taxon>
        <taxon>Cellulomonas</taxon>
    </lineage>
</organism>